<keyword evidence="7" id="KW-0274">FAD</keyword>
<dbReference type="EMBL" id="CP042997">
    <property type="protein sequence ID" value="QEH36242.1"/>
    <property type="molecule type" value="Genomic_DNA"/>
</dbReference>
<dbReference type="Gene3D" id="3.40.50.80">
    <property type="entry name" value="Nucleotide-binding domain of ferredoxin-NADP reductase (FNR) module"/>
    <property type="match status" value="1"/>
</dbReference>
<dbReference type="InterPro" id="IPR022837">
    <property type="entry name" value="MsrQ-like"/>
</dbReference>
<evidence type="ECO:0000256" key="12">
    <source>
        <dbReference type="ARBA" id="ARBA00023136"/>
    </source>
</evidence>
<keyword evidence="14" id="KW-0349">Heme</keyword>
<dbReference type="GO" id="GO:0051537">
    <property type="term" value="F:2 iron, 2 sulfur cluster binding"/>
    <property type="evidence" value="ECO:0007669"/>
    <property type="project" value="UniProtKB-KW"/>
</dbReference>
<dbReference type="InterPro" id="IPR008333">
    <property type="entry name" value="Cbr1-like_FAD-bd_dom"/>
</dbReference>
<comment type="cofactor">
    <cofactor evidence="14">
        <name>FMN</name>
        <dbReference type="ChEBI" id="CHEBI:58210"/>
    </cofactor>
    <text evidence="14">Binds 1 FMN per subunit.</text>
</comment>
<dbReference type="GO" id="GO:0010181">
    <property type="term" value="F:FMN binding"/>
    <property type="evidence" value="ECO:0007669"/>
    <property type="project" value="UniProtKB-UniRule"/>
</dbReference>
<keyword evidence="12 14" id="KW-0472">Membrane</keyword>
<keyword evidence="14" id="KW-0813">Transport</keyword>
<evidence type="ECO:0000256" key="4">
    <source>
        <dbReference type="ARBA" id="ARBA00022692"/>
    </source>
</evidence>
<evidence type="ECO:0000256" key="13">
    <source>
        <dbReference type="ARBA" id="ARBA00061434"/>
    </source>
</evidence>
<keyword evidence="8 14" id="KW-1133">Transmembrane helix</keyword>
<dbReference type="Pfam" id="PF00970">
    <property type="entry name" value="FAD_binding_6"/>
    <property type="match status" value="1"/>
</dbReference>
<dbReference type="GO" id="GO:0046872">
    <property type="term" value="F:metal ion binding"/>
    <property type="evidence" value="ECO:0007669"/>
    <property type="project" value="UniProtKB-KW"/>
</dbReference>
<keyword evidence="10 14" id="KW-0408">Iron</keyword>
<dbReference type="PANTHER" id="PTHR47354">
    <property type="entry name" value="NADH OXIDOREDUCTASE HCR"/>
    <property type="match status" value="1"/>
</dbReference>
<dbReference type="HAMAP" id="MF_01207">
    <property type="entry name" value="MsrQ"/>
    <property type="match status" value="1"/>
</dbReference>
<evidence type="ECO:0000256" key="6">
    <source>
        <dbReference type="ARBA" id="ARBA00022723"/>
    </source>
</evidence>
<dbReference type="InterPro" id="IPR036010">
    <property type="entry name" value="2Fe-2S_ferredoxin-like_sf"/>
</dbReference>
<comment type="caution">
    <text evidence="14">Lacks conserved residue(s) required for the propagation of feature annotation.</text>
</comment>
<dbReference type="PROSITE" id="PS51085">
    <property type="entry name" value="2FE2S_FER_2"/>
    <property type="match status" value="1"/>
</dbReference>
<organism evidence="18 19">
    <name type="scientific">Aquisphaera giovannonii</name>
    <dbReference type="NCBI Taxonomy" id="406548"/>
    <lineage>
        <taxon>Bacteria</taxon>
        <taxon>Pseudomonadati</taxon>
        <taxon>Planctomycetota</taxon>
        <taxon>Planctomycetia</taxon>
        <taxon>Isosphaerales</taxon>
        <taxon>Isosphaeraceae</taxon>
        <taxon>Aquisphaera</taxon>
    </lineage>
</organism>
<keyword evidence="19" id="KW-1185">Reference proteome</keyword>
<keyword evidence="14" id="KW-0288">FMN</keyword>
<dbReference type="GO" id="GO:0016491">
    <property type="term" value="F:oxidoreductase activity"/>
    <property type="evidence" value="ECO:0007669"/>
    <property type="project" value="UniProtKB-KW"/>
</dbReference>
<keyword evidence="14" id="KW-1003">Cell membrane</keyword>
<dbReference type="PROSITE" id="PS51384">
    <property type="entry name" value="FAD_FR"/>
    <property type="match status" value="1"/>
</dbReference>
<dbReference type="Gene3D" id="3.10.20.30">
    <property type="match status" value="1"/>
</dbReference>
<evidence type="ECO:0000256" key="10">
    <source>
        <dbReference type="ARBA" id="ARBA00023004"/>
    </source>
</evidence>
<feature type="domain" description="2Fe-2S ferredoxin-type" evidence="16">
    <location>
        <begin position="490"/>
        <end position="576"/>
    </location>
</feature>
<dbReference type="InterPro" id="IPR001433">
    <property type="entry name" value="OxRdtase_FAD/NAD-bd"/>
</dbReference>
<dbReference type="GO" id="GO:0020037">
    <property type="term" value="F:heme binding"/>
    <property type="evidence" value="ECO:0007669"/>
    <property type="project" value="UniProtKB-UniRule"/>
</dbReference>
<keyword evidence="3 14" id="KW-0285">Flavoprotein</keyword>
<evidence type="ECO:0000313" key="18">
    <source>
        <dbReference type="EMBL" id="QEH36242.1"/>
    </source>
</evidence>
<dbReference type="InterPro" id="IPR001041">
    <property type="entry name" value="2Fe-2S_ferredoxin-type"/>
</dbReference>
<comment type="similarity">
    <text evidence="13">In the N-terminal section; belongs to the FAD-binding oxidoreductase type 6 family.</text>
</comment>
<reference evidence="18 19" key="1">
    <citation type="submission" date="2019-08" db="EMBL/GenBank/DDBJ databases">
        <title>Deep-cultivation of Planctomycetes and their phenomic and genomic characterization uncovers novel biology.</title>
        <authorList>
            <person name="Wiegand S."/>
            <person name="Jogler M."/>
            <person name="Boedeker C."/>
            <person name="Pinto D."/>
            <person name="Vollmers J."/>
            <person name="Rivas-Marin E."/>
            <person name="Kohn T."/>
            <person name="Peeters S.H."/>
            <person name="Heuer A."/>
            <person name="Rast P."/>
            <person name="Oberbeckmann S."/>
            <person name="Bunk B."/>
            <person name="Jeske O."/>
            <person name="Meyerdierks A."/>
            <person name="Storesund J.E."/>
            <person name="Kallscheuer N."/>
            <person name="Luecker S."/>
            <person name="Lage O.M."/>
            <person name="Pohl T."/>
            <person name="Merkel B.J."/>
            <person name="Hornburger P."/>
            <person name="Mueller R.-W."/>
            <person name="Bruemmer F."/>
            <person name="Labrenz M."/>
            <person name="Spormann A.M."/>
            <person name="Op den Camp H."/>
            <person name="Overmann J."/>
            <person name="Amann R."/>
            <person name="Jetten M.S.M."/>
            <person name="Mascher T."/>
            <person name="Medema M.H."/>
            <person name="Devos D.P."/>
            <person name="Kaster A.-K."/>
            <person name="Ovreas L."/>
            <person name="Rohde M."/>
            <person name="Galperin M.Y."/>
            <person name="Jogler C."/>
        </authorList>
    </citation>
    <scope>NUCLEOTIDE SEQUENCE [LARGE SCALE GENOMIC DNA]</scope>
    <source>
        <strain evidence="18 19">OJF2</strain>
    </source>
</reference>
<dbReference type="CDD" id="cd06217">
    <property type="entry name" value="FNR_iron_sulfur_binding_3"/>
    <property type="match status" value="1"/>
</dbReference>
<dbReference type="InterPro" id="IPR017938">
    <property type="entry name" value="Riboflavin_synthase-like_b-brl"/>
</dbReference>
<sequence length="576" mass="62394">MRPGRFGKLVVLLNALVPVSLLAWDASRGRLGANPVNFAIRTTGILALIFLVLTLAITPAIRLTRLSWLGSFRRMMGLCAFSHAALHFSLFFVYDRNADLADTLAEMTKRPYLIMGTIALALMAPLAVTSTDRMVHRLGGRRWKALHRLVYPAAVAGVIHFAMLVKADLRRPLAFAAVIGLLLGYRLVAHYLRLRADSIAFRSGAAGAATATAAGLPRFWRGQLRVARIFRETPDVRTFRLVPTAGTRLPFEHLPGQYLNVSMPVEGRRLARSYTIASSPTNAGYCEITVKREEKGSASRHLHDVVREGDLLDVSAPAGRFTFTGADASGVVLIAGGVGITPLMAKIRYLTDIGWPGAIDLVYGTRTEDDVIFREELEHLRRRFPNLRSTVVLSRGGGPAPGMLRGRITPELLSRVVPDIGSRPVHLCGPTPMMDAMREMLRGLAVPEHQVHVESFVRDAGTPPATEESTGESPHARPGRNGHAADGEPAPVAIVFERSGRSGRVGLDRTILDAADQLGVPIPYDCRAGICGRCKTRLVSGPVAMDAEDALTPLDRSSGLILACQSRCLGDVIVDA</sequence>
<feature type="transmembrane region" description="Helical" evidence="14">
    <location>
        <begin position="112"/>
        <end position="128"/>
    </location>
</feature>
<feature type="transmembrane region" description="Helical" evidence="14">
    <location>
        <begin position="149"/>
        <end position="167"/>
    </location>
</feature>
<dbReference type="PANTHER" id="PTHR47354:SF6">
    <property type="entry name" value="NADH OXIDOREDUCTASE HCR"/>
    <property type="match status" value="1"/>
</dbReference>
<evidence type="ECO:0000256" key="2">
    <source>
        <dbReference type="ARBA" id="ARBA00004141"/>
    </source>
</evidence>
<evidence type="ECO:0000256" key="15">
    <source>
        <dbReference type="SAM" id="MobiDB-lite"/>
    </source>
</evidence>
<dbReference type="Pfam" id="PF00175">
    <property type="entry name" value="NAD_binding_1"/>
    <property type="match status" value="1"/>
</dbReference>
<comment type="cofactor">
    <cofactor evidence="1">
        <name>FAD</name>
        <dbReference type="ChEBI" id="CHEBI:57692"/>
    </cofactor>
</comment>
<evidence type="ECO:0000256" key="7">
    <source>
        <dbReference type="ARBA" id="ARBA00022827"/>
    </source>
</evidence>
<dbReference type="Proteomes" id="UP000324233">
    <property type="component" value="Chromosome"/>
</dbReference>
<evidence type="ECO:0000256" key="9">
    <source>
        <dbReference type="ARBA" id="ARBA00023002"/>
    </source>
</evidence>
<proteinExistence type="inferred from homology"/>
<dbReference type="Pfam" id="PF00111">
    <property type="entry name" value="Fer2"/>
    <property type="match status" value="1"/>
</dbReference>
<dbReference type="InterPro" id="IPR050415">
    <property type="entry name" value="MRET"/>
</dbReference>
<keyword evidence="5" id="KW-0001">2Fe-2S</keyword>
<accession>A0A5B9W6F6</accession>
<dbReference type="GO" id="GO:0009055">
    <property type="term" value="F:electron transfer activity"/>
    <property type="evidence" value="ECO:0007669"/>
    <property type="project" value="UniProtKB-UniRule"/>
</dbReference>
<dbReference type="InterPro" id="IPR017927">
    <property type="entry name" value="FAD-bd_FR_type"/>
</dbReference>
<evidence type="ECO:0000256" key="14">
    <source>
        <dbReference type="HAMAP-Rule" id="MF_01207"/>
    </source>
</evidence>
<feature type="transmembrane region" description="Helical" evidence="14">
    <location>
        <begin position="173"/>
        <end position="192"/>
    </location>
</feature>
<comment type="similarity">
    <text evidence="14">Belongs to the MsrQ family.</text>
</comment>
<dbReference type="CDD" id="cd00207">
    <property type="entry name" value="fer2"/>
    <property type="match status" value="1"/>
</dbReference>
<evidence type="ECO:0000259" key="17">
    <source>
        <dbReference type="PROSITE" id="PS51384"/>
    </source>
</evidence>
<feature type="transmembrane region" description="Helical" evidence="14">
    <location>
        <begin position="75"/>
        <end position="92"/>
    </location>
</feature>
<dbReference type="PRINTS" id="PR00371">
    <property type="entry name" value="FPNCR"/>
</dbReference>
<evidence type="ECO:0000256" key="3">
    <source>
        <dbReference type="ARBA" id="ARBA00022630"/>
    </source>
</evidence>
<dbReference type="AlphaFoldDB" id="A0A5B9W6F6"/>
<comment type="cofactor">
    <cofactor evidence="14">
        <name>heme b</name>
        <dbReference type="ChEBI" id="CHEBI:60344"/>
    </cofactor>
    <text evidence="14">Binds 1 heme b (iron(II)-protoporphyrin IX) group per subunit.</text>
</comment>
<keyword evidence="6 14" id="KW-0479">Metal-binding</keyword>
<dbReference type="RefSeq" id="WP_210420155.1">
    <property type="nucleotide sequence ID" value="NZ_CP042997.1"/>
</dbReference>
<evidence type="ECO:0000313" key="19">
    <source>
        <dbReference type="Proteomes" id="UP000324233"/>
    </source>
</evidence>
<dbReference type="InterPro" id="IPR012675">
    <property type="entry name" value="Beta-grasp_dom_sf"/>
</dbReference>
<dbReference type="GO" id="GO:0005886">
    <property type="term" value="C:plasma membrane"/>
    <property type="evidence" value="ECO:0007669"/>
    <property type="project" value="UniProtKB-SubCell"/>
</dbReference>
<evidence type="ECO:0000256" key="1">
    <source>
        <dbReference type="ARBA" id="ARBA00001974"/>
    </source>
</evidence>
<evidence type="ECO:0000256" key="5">
    <source>
        <dbReference type="ARBA" id="ARBA00022714"/>
    </source>
</evidence>
<dbReference type="SUPFAM" id="SSF54292">
    <property type="entry name" value="2Fe-2S ferredoxin-like"/>
    <property type="match status" value="1"/>
</dbReference>
<feature type="transmembrane region" description="Helical" evidence="14">
    <location>
        <begin position="39"/>
        <end position="63"/>
    </location>
</feature>
<keyword evidence="11" id="KW-0411">Iron-sulfur</keyword>
<dbReference type="GO" id="GO:0030091">
    <property type="term" value="P:protein repair"/>
    <property type="evidence" value="ECO:0007669"/>
    <property type="project" value="UniProtKB-UniRule"/>
</dbReference>
<protein>
    <recommendedName>
        <fullName evidence="14">Protein-methionine-sulfoxide reductase heme-binding subunit MsrQ</fullName>
    </recommendedName>
    <alternativeName>
        <fullName evidence="14">Flavocytochrome MsrQ</fullName>
    </alternativeName>
</protein>
<keyword evidence="9 18" id="KW-0560">Oxidoreductase</keyword>
<dbReference type="SUPFAM" id="SSF63380">
    <property type="entry name" value="Riboflavin synthase domain-like"/>
    <property type="match status" value="1"/>
</dbReference>
<comment type="subunit">
    <text evidence="14">Heterodimer of a catalytic subunit (MsrP) and a heme-binding subunit (MsrQ).</text>
</comment>
<keyword evidence="14" id="KW-0249">Electron transport</keyword>
<comment type="function">
    <text evidence="14">Part of the MsrPQ system that repairs oxidized cell envelope proteins containing methionine sulfoxide residues (Met-O), using respiratory chain electrons. Thus protects these proteins from oxidative-stress damage caused by reactive species of oxygen and chlorine. MsrPQ is essential for the maintenance of envelope integrity under bleach stress, rescuing a wide series of structurally unrelated cell envelope proteins from methionine oxidation. MsrQ provides electrons for reduction to the reductase catalytic subunit MsrP, using the quinone pool of the respiratory chain.</text>
</comment>
<comment type="subcellular location">
    <subcellularLocation>
        <location evidence="14">Cell membrane</location>
        <topology evidence="14">Multi-pass membrane protein</topology>
    </subcellularLocation>
    <subcellularLocation>
        <location evidence="2">Membrane</location>
        <topology evidence="2">Multi-pass membrane protein</topology>
    </subcellularLocation>
</comment>
<dbReference type="Pfam" id="PF01794">
    <property type="entry name" value="Ferric_reduct"/>
    <property type="match status" value="1"/>
</dbReference>
<dbReference type="SUPFAM" id="SSF52343">
    <property type="entry name" value="Ferredoxin reductase-like, C-terminal NADP-linked domain"/>
    <property type="match status" value="1"/>
</dbReference>
<dbReference type="InterPro" id="IPR013130">
    <property type="entry name" value="Fe3_Rdtase_TM_dom"/>
</dbReference>
<dbReference type="KEGG" id="agv:OJF2_48020"/>
<name>A0A5B9W6F6_9BACT</name>
<keyword evidence="4 14" id="KW-0812">Transmembrane</keyword>
<evidence type="ECO:0000256" key="8">
    <source>
        <dbReference type="ARBA" id="ARBA00022989"/>
    </source>
</evidence>
<evidence type="ECO:0000256" key="11">
    <source>
        <dbReference type="ARBA" id="ARBA00023014"/>
    </source>
</evidence>
<dbReference type="InterPro" id="IPR039261">
    <property type="entry name" value="FNR_nucleotide-bd"/>
</dbReference>
<dbReference type="PRINTS" id="PR00406">
    <property type="entry name" value="CYTB5RDTASE"/>
</dbReference>
<feature type="domain" description="FAD-binding FR-type" evidence="17">
    <location>
        <begin position="219"/>
        <end position="324"/>
    </location>
</feature>
<gene>
    <name evidence="18" type="primary">hmp</name>
    <name evidence="14" type="synonym">msrQ</name>
    <name evidence="18" type="ORF">OJF2_48020</name>
</gene>
<feature type="region of interest" description="Disordered" evidence="15">
    <location>
        <begin position="458"/>
        <end position="488"/>
    </location>
</feature>
<dbReference type="InterPro" id="IPR001709">
    <property type="entry name" value="Flavoprot_Pyr_Nucl_cyt_Rdtase"/>
</dbReference>
<dbReference type="Gene3D" id="2.40.30.10">
    <property type="entry name" value="Translation factors"/>
    <property type="match status" value="1"/>
</dbReference>
<evidence type="ECO:0000259" key="16">
    <source>
        <dbReference type="PROSITE" id="PS51085"/>
    </source>
</evidence>